<dbReference type="AlphaFoldDB" id="A0AAD4FQQ2"/>
<proteinExistence type="predicted"/>
<dbReference type="Proteomes" id="UP000016487">
    <property type="component" value="Unassembled WGS sequence"/>
</dbReference>
<accession>A0AAD4FQQ2</accession>
<comment type="caution">
    <text evidence="2">The sequence shown here is derived from an EMBL/GenBank/DDBJ whole genome shotgun (WGS) entry which is preliminary data.</text>
</comment>
<evidence type="ECO:0000256" key="1">
    <source>
        <dbReference type="SAM" id="Phobius"/>
    </source>
</evidence>
<dbReference type="EMBL" id="AHBZ03000023">
    <property type="protein sequence ID" value="KAF7767568.1"/>
    <property type="molecule type" value="Genomic_DNA"/>
</dbReference>
<feature type="transmembrane region" description="Helical" evidence="1">
    <location>
        <begin position="12"/>
        <end position="39"/>
    </location>
</feature>
<sequence length="59" mass="7114">MFVRIKNQQNSHYLLFLFIFNAVFFVIYCFIIAKFIYIANIATRFVKLMFIPCLLVDQL</sequence>
<protein>
    <submittedName>
        <fullName evidence="2">Uncharacterized protein</fullName>
    </submittedName>
</protein>
<gene>
    <name evidence="2" type="ORF">PCIT_a3612</name>
</gene>
<keyword evidence="1" id="KW-0472">Membrane</keyword>
<name>A0AAD4FQQ2_9GAMM</name>
<reference evidence="2" key="2">
    <citation type="submission" date="2015-03" db="EMBL/GenBank/DDBJ databases">
        <title>Genome sequence of Pseudoalteromonas citrea.</title>
        <authorList>
            <person name="Xie B.-B."/>
            <person name="Rong J.-C."/>
            <person name="Qin Q.-L."/>
            <person name="Zhang Y.-Z."/>
        </authorList>
    </citation>
    <scope>NUCLEOTIDE SEQUENCE</scope>
    <source>
        <strain evidence="2">DSM 8771</strain>
    </source>
</reference>
<keyword evidence="1" id="KW-1133">Transmembrane helix</keyword>
<reference evidence="2" key="1">
    <citation type="journal article" date="2012" name="J. Bacteriol.">
        <title>Genome sequences of type strains of seven species of the marine bacterium Pseudoalteromonas.</title>
        <authorList>
            <person name="Xie B.B."/>
            <person name="Shu Y.L."/>
            <person name="Qin Q.L."/>
            <person name="Rong J.C."/>
            <person name="Zhang X.Y."/>
            <person name="Chen X.L."/>
            <person name="Shi M."/>
            <person name="He H.L."/>
            <person name="Zhou B.C."/>
            <person name="Zhang Y.Z."/>
        </authorList>
    </citation>
    <scope>NUCLEOTIDE SEQUENCE</scope>
    <source>
        <strain evidence="2">DSM 8771</strain>
    </source>
</reference>
<organism evidence="2 3">
    <name type="scientific">Pseudoalteromonas citrea</name>
    <dbReference type="NCBI Taxonomy" id="43655"/>
    <lineage>
        <taxon>Bacteria</taxon>
        <taxon>Pseudomonadati</taxon>
        <taxon>Pseudomonadota</taxon>
        <taxon>Gammaproteobacteria</taxon>
        <taxon>Alteromonadales</taxon>
        <taxon>Pseudoalteromonadaceae</taxon>
        <taxon>Pseudoalteromonas</taxon>
    </lineage>
</organism>
<keyword evidence="1" id="KW-0812">Transmembrane</keyword>
<evidence type="ECO:0000313" key="3">
    <source>
        <dbReference type="Proteomes" id="UP000016487"/>
    </source>
</evidence>
<evidence type="ECO:0000313" key="2">
    <source>
        <dbReference type="EMBL" id="KAF7767568.1"/>
    </source>
</evidence>